<sequence>MASPCGEEGWLAYVDESVRNANDLEKRVNTVEVYKRAVGAEPGSLRLWLAYCNYFWSLWADSQSADAGWSEEEQIMGRELFSFGTALDLWQQGYEAIKYRIADSHLLWDRWVSLEMGLLAKTRTPEGVRRITHLYRNRLLTPHMTWDETSQAFSGFLNEYNRSAWEESMKETTANAQEVKRLITARDPFELKLKRAARSGDAEAEKQQMMDYLEWEMRQSKRNNDNPEIAMDLCRGLYARALTGLFATDDVVWHEYVVFLSSSRNDTQSPVHLLDILRRAVQHCPWSGQLWNRYILCAEEAKLPFSDVESIKHAATSEDQIYKNGMESMIEMYMAWCGFLKRTAMDANAGDEAVDVADVGLAAALEDVAVVGKRLYGKDFQGDPKFRLERIYIQYLTEKKGAIEDARAQWNKLASAQVHADNHDFWFRYYMWEMLIFSSRPHLTRSPTPQTAAAGFPVPTYATTVLSRAVSRTNIDWPEKVLEVYLQHCNDYEPPSSVRTATDRVHKVNKEIRRRREQEQREKETAYASYYGATSQAMQQPAGAADESLQANDGKRKRDETNPEGETDATTSNKRHKNGADEAATSHADAQESSEQSLKRDRENTTVLVQNLPADVTHGKVKQYFKDYGHINNITALVKDHDTAAALIEFSSPEEAQSALLRDAKYYGENQIRVTSGHNLTVYVTNYPPTADENYIRKVFEDCGKILSIRWPSLKVNTHRRFCYVSFCDQTASAKAVQKEGTVLEDKYRLVAKYSDPTQKKSRQGALAEGREVYITNLDRNSTEADLRDIFSKYGTVTRVNIPQTMAGKNRGFAYLDFNTKEHADKAATELNNTKFKSQILTVEISKEVKVKPTAKAINANSDSASPAPSSRDAEGDEKMGGNEERHRNPTGEEIASRTIALMGLPDTINDARVRALVEKHATIVQLVSQPSHGGAKIEFADAATAGKVALQLDGADFEGYTLRTGSPNDLRHAKPAPSKESGQKKTAPSSSSSSHKQFMPQQAALRRPALGKGGAKRGLGFVTASRPKVSEPAATVTNGDGKPAPKSNADFKAMFLSSKNPEEDKKEKGDEADGRKEAGV</sequence>
<comment type="caution">
    <text evidence="1">The sequence shown here is derived from an EMBL/GenBank/DDBJ whole genome shotgun (WGS) entry which is preliminary data.</text>
</comment>
<organism evidence="1 2">
    <name type="scientific">Trichothecium roseum</name>
    <dbReference type="NCBI Taxonomy" id="47278"/>
    <lineage>
        <taxon>Eukaryota</taxon>
        <taxon>Fungi</taxon>
        <taxon>Dikarya</taxon>
        <taxon>Ascomycota</taxon>
        <taxon>Pezizomycotina</taxon>
        <taxon>Sordariomycetes</taxon>
        <taxon>Hypocreomycetidae</taxon>
        <taxon>Hypocreales</taxon>
        <taxon>Hypocreales incertae sedis</taxon>
        <taxon>Trichothecium</taxon>
    </lineage>
</organism>
<dbReference type="EMBL" id="CM047943">
    <property type="protein sequence ID" value="KAI9900070.1"/>
    <property type="molecule type" value="Genomic_DNA"/>
</dbReference>
<protein>
    <submittedName>
        <fullName evidence="1">Uncharacterized protein</fullName>
    </submittedName>
</protein>
<gene>
    <name evidence="1" type="ORF">N3K66_004332</name>
</gene>
<dbReference type="Proteomes" id="UP001163324">
    <property type="component" value="Chromosome 4"/>
</dbReference>
<accession>A0ACC0V0X2</accession>
<evidence type="ECO:0000313" key="1">
    <source>
        <dbReference type="EMBL" id="KAI9900070.1"/>
    </source>
</evidence>
<reference evidence="1" key="1">
    <citation type="submission" date="2022-10" db="EMBL/GenBank/DDBJ databases">
        <title>Complete Genome of Trichothecium roseum strain YXFP-22015, a Plant Pathogen Isolated from Citrus.</title>
        <authorList>
            <person name="Wang Y."/>
            <person name="Zhu L."/>
        </authorList>
    </citation>
    <scope>NUCLEOTIDE SEQUENCE</scope>
    <source>
        <strain evidence="1">YXFP-22015</strain>
    </source>
</reference>
<keyword evidence="2" id="KW-1185">Reference proteome</keyword>
<proteinExistence type="predicted"/>
<name>A0ACC0V0X2_9HYPO</name>
<evidence type="ECO:0000313" key="2">
    <source>
        <dbReference type="Proteomes" id="UP001163324"/>
    </source>
</evidence>